<feature type="compositionally biased region" description="Polar residues" evidence="1">
    <location>
        <begin position="614"/>
        <end position="624"/>
    </location>
</feature>
<dbReference type="AlphaFoldDB" id="A0A4P8YM90"/>
<dbReference type="Proteomes" id="UP000302163">
    <property type="component" value="Chromosome"/>
</dbReference>
<keyword evidence="5" id="KW-1185">Reference proteome</keyword>
<accession>A0A4P8YM90</accession>
<dbReference type="Pfam" id="PF17936">
    <property type="entry name" value="Big_6"/>
    <property type="match status" value="2"/>
</dbReference>
<reference evidence="4 5" key="1">
    <citation type="submission" date="2019-05" db="EMBL/GenBank/DDBJ databases">
        <title>Complete genome sequence of Izhakiella calystegiae KSNA2, an endophyte isolated from beach morning glory (Calystegia soldanella).</title>
        <authorList>
            <person name="Jiang L."/>
            <person name="Jeong J.C."/>
            <person name="Kim C.Y."/>
            <person name="Kim D.H."/>
            <person name="Kim S.W."/>
            <person name="Lee j."/>
        </authorList>
    </citation>
    <scope>NUCLEOTIDE SEQUENCE [LARGE SCALE GENOMIC DNA]</scope>
    <source>
        <strain evidence="4 5">KSNA2</strain>
    </source>
</reference>
<dbReference type="KEGG" id="izh:FEM41_15765"/>
<feature type="domain" description="Bacterial Ig" evidence="2">
    <location>
        <begin position="720"/>
        <end position="784"/>
    </location>
</feature>
<feature type="domain" description="Bacterial Ig" evidence="2">
    <location>
        <begin position="525"/>
        <end position="579"/>
    </location>
</feature>
<dbReference type="InterPro" id="IPR044016">
    <property type="entry name" value="Big_13"/>
</dbReference>
<name>A0A4P8YM90_9ENTR</name>
<evidence type="ECO:0000259" key="2">
    <source>
        <dbReference type="Pfam" id="PF17936"/>
    </source>
</evidence>
<evidence type="ECO:0000313" key="5">
    <source>
        <dbReference type="Proteomes" id="UP000302163"/>
    </source>
</evidence>
<dbReference type="NCBIfam" id="NF033510">
    <property type="entry name" value="Ca_tandemer"/>
    <property type="match status" value="5"/>
</dbReference>
<dbReference type="EMBL" id="CP040428">
    <property type="protein sequence ID" value="QCT20998.1"/>
    <property type="molecule type" value="Genomic_DNA"/>
</dbReference>
<dbReference type="OrthoDB" id="6527546at2"/>
<dbReference type="Pfam" id="PF19077">
    <property type="entry name" value="Big_13"/>
    <property type="match status" value="1"/>
</dbReference>
<dbReference type="Gene3D" id="2.60.120.260">
    <property type="entry name" value="Galactose-binding domain-like"/>
    <property type="match status" value="1"/>
</dbReference>
<proteinExistence type="predicted"/>
<evidence type="ECO:0000259" key="3">
    <source>
        <dbReference type="Pfam" id="PF19077"/>
    </source>
</evidence>
<evidence type="ECO:0000256" key="1">
    <source>
        <dbReference type="SAM" id="MobiDB-lite"/>
    </source>
</evidence>
<feature type="compositionally biased region" description="Low complexity" evidence="1">
    <location>
        <begin position="381"/>
        <end position="390"/>
    </location>
</feature>
<feature type="compositionally biased region" description="Polar residues" evidence="1">
    <location>
        <begin position="504"/>
        <end position="516"/>
    </location>
</feature>
<dbReference type="InterPro" id="IPR041498">
    <property type="entry name" value="Big_6"/>
</dbReference>
<feature type="domain" description="Bacterial Ig-like" evidence="3">
    <location>
        <begin position="805"/>
        <end position="874"/>
    </location>
</feature>
<evidence type="ECO:0000313" key="4">
    <source>
        <dbReference type="EMBL" id="QCT20998.1"/>
    </source>
</evidence>
<dbReference type="PROSITE" id="PS50890">
    <property type="entry name" value="PUA"/>
    <property type="match status" value="1"/>
</dbReference>
<feature type="region of interest" description="Disordered" evidence="1">
    <location>
        <begin position="608"/>
        <end position="627"/>
    </location>
</feature>
<feature type="region of interest" description="Disordered" evidence="1">
    <location>
        <begin position="504"/>
        <end position="523"/>
    </location>
</feature>
<protein>
    <submittedName>
        <fullName evidence="4">Uncharacterized protein</fullName>
    </submittedName>
</protein>
<dbReference type="RefSeq" id="WP_138097140.1">
    <property type="nucleotide sequence ID" value="NZ_CP040428.1"/>
</dbReference>
<dbReference type="InterPro" id="IPR013783">
    <property type="entry name" value="Ig-like_fold"/>
</dbReference>
<feature type="region of interest" description="Disordered" evidence="1">
    <location>
        <begin position="168"/>
        <end position="214"/>
    </location>
</feature>
<gene>
    <name evidence="4" type="ORF">FEM41_15765</name>
</gene>
<organism evidence="4 5">
    <name type="scientific">Jejubacter calystegiae</name>
    <dbReference type="NCBI Taxonomy" id="2579935"/>
    <lineage>
        <taxon>Bacteria</taxon>
        <taxon>Pseudomonadati</taxon>
        <taxon>Pseudomonadota</taxon>
        <taxon>Gammaproteobacteria</taxon>
        <taxon>Enterobacterales</taxon>
        <taxon>Enterobacteriaceae</taxon>
        <taxon>Jejubacter</taxon>
    </lineage>
</organism>
<feature type="region of interest" description="Disordered" evidence="1">
    <location>
        <begin position="365"/>
        <end position="390"/>
    </location>
</feature>
<dbReference type="SUPFAM" id="SSF49785">
    <property type="entry name" value="Galactose-binding domain-like"/>
    <property type="match status" value="1"/>
</dbReference>
<feature type="compositionally biased region" description="Basic and acidic residues" evidence="1">
    <location>
        <begin position="168"/>
        <end position="178"/>
    </location>
</feature>
<dbReference type="InterPro" id="IPR008979">
    <property type="entry name" value="Galactose-bd-like_sf"/>
</dbReference>
<sequence>MNSTPLNIMVVNGNEIISSSELPAQGQAIYIKAAKDQKYLITQGKDGAAPEHITVKRVGDDLQVFTQEGAEQPDLIIEDFYTQQGELAGMAEDGTYHTYAAAGDGEAFSMLEDGASATLLLSNTATTGLVGLGAAGGLLAGMSAGMLAAGALAAVAAITGVAVAVKNSNDKGSDHHDNTPPQPGDLSIRDGNGKDMSQGGDFNTSPLVFSGTGRPGDTAIVYDGDKPIAEAIIGEDGKWTIPVTLPEDGQDHDLSVGYKGPGGQEGPRTDPVSVGYDSTPPATPNPDDMTIVDGDGKDLSNGGSSKANPIDFRGENATPGDTVIVYDGDKPIGSVIVGEDGRWHIPVTLPEDGQEHDLSVGIKDPAGNESGRTPGVGIGYDGTPPTTPNPDDMTIVDGDGKDLSNGGSSKANPIDFRGENATPGDTVIVYDGDTPVGSVIVGEDGSWHIPVTLPEDGQEHDLSVGVTDPAGNQSARTPGVGIGYDTTPPAAPNPADMTVTDGTGQDLSAGGNTKTNPIDFRGENAEPGATVIVYDGDKPVGSVIVGDDGTWHIPVDLDTDGRHDLSVGFTDPAGNESDRSPAYDVGFYENPPLAPNADDISIVDGNGKELNPGDDTNSNPVTVSGSGGRPGDAVIIYDGANEIGRGVVGDNGEWRVPVTLSDERDYDLSVGYEDPMNTAGPATSPVVIGYDVTPPADPTNVMIEDANGKDLSAGGYTNANPVSFSGSGEEGDIVIIRDASGNELGRGVVDDKGQWQVPVTMPSTGDINVNVGFEDSAGNQSGTTPPVDLGYNSTPPSTPVVTLDNNDPTLSGAPGSLQPGDNVEIFDGTTSLGNATINPDGSWSWTPPATIADGDYQFIAKVTDKYGNTSADSKVVAYSSDTTVWDFDDSSNPGWTISDAYSQAGMGNAFQSGAFFANTLYHDGQYADDVLYKEINLVKGQTYTFSFDAWSNSPGINDSALGIMLDGKILLNAEIISETTPKTITVTFVAQNDGPAKLSIFNGQEKEYGNDFWIDNPTINQKGPTSGNVISGGLGINSQDDEAFTQTGHKLLLNQDEAVLDLSKVADQVQDVNSVSLEGHGANTLNISINDVLTLGKEDLYFQDGSKQMMINGDKEDTVNLESINGDRGIENWNSLGEVNVNGTVYNVYQSDNHDVELLIQQGIQIQQQ</sequence>
<dbReference type="Gene3D" id="2.60.40.10">
    <property type="entry name" value="Immunoglobulins"/>
    <property type="match status" value="7"/>
</dbReference>